<dbReference type="Gene3D" id="2.60.120.260">
    <property type="entry name" value="Galactose-binding domain-like"/>
    <property type="match status" value="4"/>
</dbReference>
<organism evidence="3 4">
    <name type="scientific">Actinoplanes friuliensis DSM 7358</name>
    <dbReference type="NCBI Taxonomy" id="1246995"/>
    <lineage>
        <taxon>Bacteria</taxon>
        <taxon>Bacillati</taxon>
        <taxon>Actinomycetota</taxon>
        <taxon>Actinomycetes</taxon>
        <taxon>Micromonosporales</taxon>
        <taxon>Micromonosporaceae</taxon>
        <taxon>Actinoplanes</taxon>
    </lineage>
</organism>
<dbReference type="Proteomes" id="UP000017746">
    <property type="component" value="Chromosome"/>
</dbReference>
<dbReference type="STRING" id="1246995.AFR_01375"/>
<proteinExistence type="predicted"/>
<keyword evidence="4" id="KW-1185">Reference proteome</keyword>
<sequence>MSTRLWLGGAMAAVLVAGVLTVMPWANAATTTYEAESAQLSGGAVKATDHGGYTGSGFVGGFTDGNKGNATAGFAISGATAGGNTLTLRYANGTGGARTMSLVVNGTTRQLSLPATANWDTWGSTSQAVTLNSGTNTIAVKFGTADNGNINVDSLAVAPAPPPASGIYEAESAQLSGGAATETDHPGYTGSGFVGGFTDANKGNATASFAVSAASAGSAPVTLRYANGTGAARTMSLVVNGTTQQISLPATANWDTWGTAAQNVTLNSGANTIAVKYGTADSGNVNLDNIAVGSVSTTPPPTGGSGLELESAFLAGGASTATDVAGYTGSGFVTGLTGGARVVRTVNLAAAGTVATTLRFRNATGGARTVSVYANGLKQAQLSLAAGTGWQTVARDVPLRTGLNLLGYQVDAGDSGGVQLDNVAVAGSTALAARGATVPYTTYEAEAGQTNGTVLAANRTYTTEQAEASGRRAVKLTGTGQYVQVTLSKPANAITVRASVPDGSTAPLAVYAGGTKVTDLALTSKYAWMYGAYPFDAAPGGVNPHRFFDDSRVLLPQTYPAGTVLKVQKDTTASAYVTVDLIEAEVADAAYPAPAGYVNVTAYGATPNDSSDDSGAFRTAVSQGKGVYIPAGTFVLGSIVTVAGVDVRGAGIWRTTLNGLNRRGGFMVTGSNTTLGDFTFDGDVTTRDPDCCANSDAAIEGDFGTGSLIHHVATNHAKVGLWVNGTTDGLYAAGLRIRNTMADGTNFTGNTKNSRLEQSTFRNTGDDSMALWSWSNTGTVSNTVFAFNSAALPLLANTVGIYGGTGNRVEDSLFSDVVFQGSGVTVSSWHSANPFGGTTTVQRNTLTRTGSHSLDWGSDIGALWVYAEANDITGAVVFRDLEVNDSSYQGLLLSWQKAVTNLTLDHVAFNGTGTLGLEFNSPGTGTFSYVTVTGNGGPGLANNAGFTINRGAGNSGF</sequence>
<dbReference type="eggNOG" id="COG5434">
    <property type="taxonomic scope" value="Bacteria"/>
</dbReference>
<dbReference type="SUPFAM" id="SSF49785">
    <property type="entry name" value="Galactose-binding domain-like"/>
    <property type="match status" value="3"/>
</dbReference>
<dbReference type="PATRIC" id="fig|1246995.3.peg.275"/>
<evidence type="ECO:0000256" key="1">
    <source>
        <dbReference type="SAM" id="SignalP"/>
    </source>
</evidence>
<dbReference type="KEGG" id="afs:AFR_01375"/>
<dbReference type="Pfam" id="PF22816">
    <property type="entry name" value="CatAgl_D2"/>
    <property type="match status" value="1"/>
</dbReference>
<dbReference type="OrthoDB" id="5476529at2"/>
<dbReference type="CDD" id="cd04083">
    <property type="entry name" value="CBM35_Lmo2446-like"/>
    <property type="match status" value="3"/>
</dbReference>
<dbReference type="SMART" id="SM00710">
    <property type="entry name" value="PbH1"/>
    <property type="match status" value="6"/>
</dbReference>
<gene>
    <name evidence="3" type="ORF">AFR_01375</name>
</gene>
<dbReference type="PANTHER" id="PTHR43863:SF2">
    <property type="entry name" value="MALTASE-GLUCOAMYLASE"/>
    <property type="match status" value="1"/>
</dbReference>
<dbReference type="GO" id="GO:0030246">
    <property type="term" value="F:carbohydrate binding"/>
    <property type="evidence" value="ECO:0007669"/>
    <property type="project" value="InterPro"/>
</dbReference>
<dbReference type="EMBL" id="CP006272">
    <property type="protein sequence ID" value="AGZ38564.1"/>
    <property type="molecule type" value="Genomic_DNA"/>
</dbReference>
<dbReference type="Pfam" id="PF22815">
    <property type="entry name" value="CatAgl_D1"/>
    <property type="match status" value="1"/>
</dbReference>
<feature type="domain" description="CBM6" evidence="2">
    <location>
        <begin position="31"/>
        <end position="158"/>
    </location>
</feature>
<dbReference type="InterPro" id="IPR033801">
    <property type="entry name" value="CBM6-CBM35-CBM36-like_1"/>
</dbReference>
<dbReference type="RefSeq" id="WP_023357507.1">
    <property type="nucleotide sequence ID" value="NC_022657.1"/>
</dbReference>
<dbReference type="Pfam" id="PF22704">
    <property type="entry name" value="CBM13-like"/>
    <property type="match status" value="1"/>
</dbReference>
<feature type="domain" description="CBM6" evidence="2">
    <location>
        <begin position="166"/>
        <end position="293"/>
    </location>
</feature>
<dbReference type="InterPro" id="IPR055240">
    <property type="entry name" value="CBM13-like"/>
</dbReference>
<dbReference type="PANTHER" id="PTHR43863">
    <property type="entry name" value="HYDROLASE, PUTATIVE (AFU_ORTHOLOGUE AFUA_1G03140)-RELATED"/>
    <property type="match status" value="1"/>
</dbReference>
<feature type="chain" id="PRO_5004665590" evidence="1">
    <location>
        <begin position="29"/>
        <end position="957"/>
    </location>
</feature>
<protein>
    <submittedName>
        <fullName evidence="3">Carbohydrate binding family 6</fullName>
    </submittedName>
</protein>
<dbReference type="InterPro" id="IPR005084">
    <property type="entry name" value="CBM6"/>
</dbReference>
<accession>U5VP54</accession>
<evidence type="ECO:0000313" key="3">
    <source>
        <dbReference type="EMBL" id="AGZ38564.1"/>
    </source>
</evidence>
<dbReference type="HOGENOM" id="CLU_008465_0_0_11"/>
<dbReference type="InterPro" id="IPR012334">
    <property type="entry name" value="Pectin_lyas_fold"/>
</dbReference>
<keyword evidence="1" id="KW-0732">Signal</keyword>
<feature type="domain" description="CBM6" evidence="2">
    <location>
        <begin position="305"/>
        <end position="426"/>
    </location>
</feature>
<evidence type="ECO:0000313" key="4">
    <source>
        <dbReference type="Proteomes" id="UP000017746"/>
    </source>
</evidence>
<dbReference type="InterPro" id="IPR055149">
    <property type="entry name" value="Agl_cat_D2"/>
</dbReference>
<feature type="signal peptide" evidence="1">
    <location>
        <begin position="1"/>
        <end position="28"/>
    </location>
</feature>
<evidence type="ECO:0000259" key="2">
    <source>
        <dbReference type="PROSITE" id="PS51175"/>
    </source>
</evidence>
<dbReference type="CDD" id="cd14490">
    <property type="entry name" value="CBM6-CBM35-CBM36_like_1"/>
    <property type="match status" value="1"/>
</dbReference>
<dbReference type="Pfam" id="PF03422">
    <property type="entry name" value="CBM_6"/>
    <property type="match status" value="1"/>
</dbReference>
<dbReference type="SUPFAM" id="SSF51126">
    <property type="entry name" value="Pectin lyase-like"/>
    <property type="match status" value="1"/>
</dbReference>
<dbReference type="AlphaFoldDB" id="U5VP54"/>
<dbReference type="InterPro" id="IPR008979">
    <property type="entry name" value="Galactose-bd-like_sf"/>
</dbReference>
<dbReference type="InterPro" id="IPR011050">
    <property type="entry name" value="Pectin_lyase_fold/virulence"/>
</dbReference>
<dbReference type="Gene3D" id="2.160.20.10">
    <property type="entry name" value="Single-stranded right-handed beta-helix, Pectin lyase-like"/>
    <property type="match status" value="1"/>
</dbReference>
<dbReference type="InterPro" id="IPR051816">
    <property type="entry name" value="Glycosyl_Hydrolase_31"/>
</dbReference>
<dbReference type="InterPro" id="IPR006626">
    <property type="entry name" value="PbH1"/>
</dbReference>
<reference evidence="3 4" key="1">
    <citation type="journal article" date="2014" name="J. Biotechnol.">
        <title>Complete genome sequence of the actinobacterium Actinoplanes friuliensis HAG 010964, producer of the lipopeptide antibiotic friulimycin.</title>
        <authorList>
            <person name="Ruckert C."/>
            <person name="Szczepanowski R."/>
            <person name="Albersmeier A."/>
            <person name="Goesmann A."/>
            <person name="Fischer N."/>
            <person name="Steinkamper A."/>
            <person name="Puhler A."/>
            <person name="Biener R."/>
            <person name="Schwartz D."/>
            <person name="Kalinowski J."/>
        </authorList>
    </citation>
    <scope>NUCLEOTIDE SEQUENCE [LARGE SCALE GENOMIC DNA]</scope>
    <source>
        <strain evidence="3 4">DSM 7358</strain>
    </source>
</reference>
<dbReference type="PROSITE" id="PS51175">
    <property type="entry name" value="CBM6"/>
    <property type="match status" value="3"/>
</dbReference>
<name>U5VP54_9ACTN</name>